<dbReference type="AlphaFoldDB" id="A0A7W0HN36"/>
<keyword evidence="2 4" id="KW-0238">DNA-binding</keyword>
<protein>
    <submittedName>
        <fullName evidence="6">AcrR family transcriptional regulator</fullName>
    </submittedName>
</protein>
<keyword evidence="7" id="KW-1185">Reference proteome</keyword>
<keyword evidence="3" id="KW-0804">Transcription</keyword>
<dbReference type="Gene3D" id="1.10.357.10">
    <property type="entry name" value="Tetracycline Repressor, domain 2"/>
    <property type="match status" value="1"/>
</dbReference>
<proteinExistence type="predicted"/>
<gene>
    <name evidence="6" type="ORF">HNR30_000707</name>
</gene>
<feature type="domain" description="HTH tetR-type" evidence="5">
    <location>
        <begin position="11"/>
        <end position="71"/>
    </location>
</feature>
<evidence type="ECO:0000259" key="5">
    <source>
        <dbReference type="PROSITE" id="PS50977"/>
    </source>
</evidence>
<evidence type="ECO:0000256" key="2">
    <source>
        <dbReference type="ARBA" id="ARBA00023125"/>
    </source>
</evidence>
<dbReference type="InterPro" id="IPR001647">
    <property type="entry name" value="HTH_TetR"/>
</dbReference>
<reference evidence="6 7" key="1">
    <citation type="submission" date="2020-07" db="EMBL/GenBank/DDBJ databases">
        <title>Genomic Encyclopedia of Type Strains, Phase IV (KMG-IV): sequencing the most valuable type-strain genomes for metagenomic binning, comparative biology and taxonomic classification.</title>
        <authorList>
            <person name="Goeker M."/>
        </authorList>
    </citation>
    <scope>NUCLEOTIDE SEQUENCE [LARGE SCALE GENOMIC DNA]</scope>
    <source>
        <strain evidence="6 7">DSM 45533</strain>
    </source>
</reference>
<name>A0A7W0HN36_9ACTN</name>
<organism evidence="6 7">
    <name type="scientific">Nonomuraea soli</name>
    <dbReference type="NCBI Taxonomy" id="1032476"/>
    <lineage>
        <taxon>Bacteria</taxon>
        <taxon>Bacillati</taxon>
        <taxon>Actinomycetota</taxon>
        <taxon>Actinomycetes</taxon>
        <taxon>Streptosporangiales</taxon>
        <taxon>Streptosporangiaceae</taxon>
        <taxon>Nonomuraea</taxon>
    </lineage>
</organism>
<dbReference type="Pfam" id="PF00440">
    <property type="entry name" value="TetR_N"/>
    <property type="match status" value="1"/>
</dbReference>
<sequence>MRRTPVQQRSVERVNQMLDAAAELLEEGGYDALSTRALAARTGLPIGSIYRYFSDKRALAEALTRRNLERFRQRLEQRLEGVSRLETMIDTVVAEYLDMKANVPGFAVMDFGDNSEVAGELAGMVSVLLGAPLDDRLRRTVLAAVEAADALLRAHHDDPEMIEETKELLRAYLGRRLSIVPPP</sequence>
<accession>A0A7W0HN36</accession>
<evidence type="ECO:0000313" key="6">
    <source>
        <dbReference type="EMBL" id="MBA2889372.1"/>
    </source>
</evidence>
<dbReference type="InterPro" id="IPR041674">
    <property type="entry name" value="TetR_C_22"/>
</dbReference>
<dbReference type="RefSeq" id="WP_181608170.1">
    <property type="nucleotide sequence ID" value="NZ_BAABAM010000001.1"/>
</dbReference>
<evidence type="ECO:0000256" key="4">
    <source>
        <dbReference type="PROSITE-ProRule" id="PRU00335"/>
    </source>
</evidence>
<dbReference type="PROSITE" id="PS50977">
    <property type="entry name" value="HTH_TETR_2"/>
    <property type="match status" value="1"/>
</dbReference>
<comment type="caution">
    <text evidence="6">The sequence shown here is derived from an EMBL/GenBank/DDBJ whole genome shotgun (WGS) entry which is preliminary data.</text>
</comment>
<dbReference type="GO" id="GO:0003700">
    <property type="term" value="F:DNA-binding transcription factor activity"/>
    <property type="evidence" value="ECO:0007669"/>
    <property type="project" value="TreeGrafter"/>
</dbReference>
<keyword evidence="1" id="KW-0805">Transcription regulation</keyword>
<dbReference type="EMBL" id="JACDUR010000001">
    <property type="protein sequence ID" value="MBA2889372.1"/>
    <property type="molecule type" value="Genomic_DNA"/>
</dbReference>
<dbReference type="PANTHER" id="PTHR30055">
    <property type="entry name" value="HTH-TYPE TRANSCRIPTIONAL REGULATOR RUTR"/>
    <property type="match status" value="1"/>
</dbReference>
<feature type="DNA-binding region" description="H-T-H motif" evidence="4">
    <location>
        <begin position="34"/>
        <end position="53"/>
    </location>
</feature>
<dbReference type="PRINTS" id="PR00455">
    <property type="entry name" value="HTHTETR"/>
</dbReference>
<dbReference type="InterPro" id="IPR009057">
    <property type="entry name" value="Homeodomain-like_sf"/>
</dbReference>
<dbReference type="Pfam" id="PF17928">
    <property type="entry name" value="TetR_C_22"/>
    <property type="match status" value="1"/>
</dbReference>
<dbReference type="PANTHER" id="PTHR30055:SF234">
    <property type="entry name" value="HTH-TYPE TRANSCRIPTIONAL REGULATOR BETI"/>
    <property type="match status" value="1"/>
</dbReference>
<evidence type="ECO:0000256" key="3">
    <source>
        <dbReference type="ARBA" id="ARBA00023163"/>
    </source>
</evidence>
<dbReference type="Proteomes" id="UP000530928">
    <property type="component" value="Unassembled WGS sequence"/>
</dbReference>
<dbReference type="GO" id="GO:0000976">
    <property type="term" value="F:transcription cis-regulatory region binding"/>
    <property type="evidence" value="ECO:0007669"/>
    <property type="project" value="TreeGrafter"/>
</dbReference>
<dbReference type="InterPro" id="IPR050109">
    <property type="entry name" value="HTH-type_TetR-like_transc_reg"/>
</dbReference>
<evidence type="ECO:0000313" key="7">
    <source>
        <dbReference type="Proteomes" id="UP000530928"/>
    </source>
</evidence>
<evidence type="ECO:0000256" key="1">
    <source>
        <dbReference type="ARBA" id="ARBA00023015"/>
    </source>
</evidence>
<dbReference type="SUPFAM" id="SSF46689">
    <property type="entry name" value="Homeodomain-like"/>
    <property type="match status" value="1"/>
</dbReference>